<dbReference type="Gene3D" id="3.40.50.1820">
    <property type="entry name" value="alpha/beta hydrolase"/>
    <property type="match status" value="1"/>
</dbReference>
<dbReference type="PROSITE" id="PS51257">
    <property type="entry name" value="PROKAR_LIPOPROTEIN"/>
    <property type="match status" value="1"/>
</dbReference>
<evidence type="ECO:0000313" key="7">
    <source>
        <dbReference type="EMBL" id="AZR07226.1"/>
    </source>
</evidence>
<dbReference type="Pfam" id="PF08386">
    <property type="entry name" value="Abhydrolase_4"/>
    <property type="match status" value="1"/>
</dbReference>
<dbReference type="InterPro" id="IPR013595">
    <property type="entry name" value="Pept_S33_TAP-like_C"/>
</dbReference>
<dbReference type="GO" id="GO:0016787">
    <property type="term" value="F:hydrolase activity"/>
    <property type="evidence" value="ECO:0007669"/>
    <property type="project" value="UniProtKB-KW"/>
</dbReference>
<protein>
    <submittedName>
        <fullName evidence="7">Alpha/beta hydrolase</fullName>
    </submittedName>
</protein>
<keyword evidence="3 7" id="KW-0378">Hydrolase</keyword>
<accession>A0A3Q9GMZ8</accession>
<dbReference type="InterPro" id="IPR029058">
    <property type="entry name" value="AB_hydrolase_fold"/>
</dbReference>
<dbReference type="SUPFAM" id="SSF53474">
    <property type="entry name" value="alpha/beta-Hydrolases"/>
    <property type="match status" value="1"/>
</dbReference>
<feature type="domain" description="Peptidase S33 tripeptidyl aminopeptidase-like C-terminal" evidence="6">
    <location>
        <begin position="407"/>
        <end position="509"/>
    </location>
</feature>
<dbReference type="EMBL" id="CP033905">
    <property type="protein sequence ID" value="AZR07226.1"/>
    <property type="molecule type" value="Genomic_DNA"/>
</dbReference>
<dbReference type="InterPro" id="IPR051601">
    <property type="entry name" value="Serine_prot/Carboxylest_S33"/>
</dbReference>
<evidence type="ECO:0000256" key="2">
    <source>
        <dbReference type="ARBA" id="ARBA00022729"/>
    </source>
</evidence>
<feature type="domain" description="AB hydrolase-1" evidence="5">
    <location>
        <begin position="103"/>
        <end position="281"/>
    </location>
</feature>
<name>A0A3Q9GMZ8_9ACTO</name>
<gene>
    <name evidence="7" type="ORF">EBQ10_07925</name>
</gene>
<dbReference type="InterPro" id="IPR000073">
    <property type="entry name" value="AB_hydrolase_1"/>
</dbReference>
<evidence type="ECO:0000256" key="1">
    <source>
        <dbReference type="ARBA" id="ARBA00010088"/>
    </source>
</evidence>
<dbReference type="Pfam" id="PF00561">
    <property type="entry name" value="Abhydrolase_1"/>
    <property type="match status" value="1"/>
</dbReference>
<proteinExistence type="inferred from homology"/>
<dbReference type="AlphaFoldDB" id="A0A3Q9GMZ8"/>
<keyword evidence="2 4" id="KW-0732">Signal</keyword>
<evidence type="ECO:0000259" key="6">
    <source>
        <dbReference type="Pfam" id="PF08386"/>
    </source>
</evidence>
<feature type="chain" id="PRO_5038896500" evidence="4">
    <location>
        <begin position="19"/>
        <end position="513"/>
    </location>
</feature>
<feature type="signal peptide" evidence="4">
    <location>
        <begin position="1"/>
        <end position="18"/>
    </location>
</feature>
<dbReference type="RefSeq" id="WP_126920311.1">
    <property type="nucleotide sequence ID" value="NZ_CP033905.1"/>
</dbReference>
<evidence type="ECO:0000256" key="4">
    <source>
        <dbReference type="SAM" id="SignalP"/>
    </source>
</evidence>
<evidence type="ECO:0000259" key="5">
    <source>
        <dbReference type="Pfam" id="PF00561"/>
    </source>
</evidence>
<evidence type="ECO:0000313" key="8">
    <source>
        <dbReference type="Proteomes" id="UP000275951"/>
    </source>
</evidence>
<dbReference type="Proteomes" id="UP000275951">
    <property type="component" value="Chromosome"/>
</dbReference>
<sequence>MKKLQILSLCLAATLSLAACTSTGPGGARNTTAASSTTPIQAEMPAIPAGLENFYNQDVAWEECGTGFDCATIAVPMDYDNPQGKQITLSLKKAKAGKKALGTLIVNPGGPGASGLEMVSDVTHYFSENIRDNFDVLGFDPRGVEESSPVDCLDDADLAALFDKSYPSSPEGKLDQKRDAEKLVQGCVDKTGELLKFVGTREAAKDMDVMRHLAGDPKLYYVGFSYGTTLGGMYAELFPKNVGRMILDGAVDDAIPAFEQTKAQVKGFEKAFGAYLDHCVAGGSCILGATVDEGWAKLKELAENVKNKPVPAGADRVLGGTGLFYGIIAPLYEDGAWFALDAAFEELINHNKGDIFALLYDQYRGREGNTFKNNMFEANFAISCADTFVEGTESDWEKKAEELKEISPVFGEALGYSQYACQRMPGGQDGPLGPFVAAGSAPIVVVGTTGDPATPYEWGKAFAKNLENSRFVTWEGEGHTAYSRAGNCIKGALDKYLLTGEAPEDGLTCKAKE</sequence>
<reference evidence="7 8" key="1">
    <citation type="submission" date="2018-11" db="EMBL/GenBank/DDBJ databases">
        <title>Multidrug-resistant genes are associated with an 42-kb island TGI1 carrying a complex class 1 integron in a Trueperella pyogenes.</title>
        <authorList>
            <person name="Dong W."/>
        </authorList>
    </citation>
    <scope>NUCLEOTIDE SEQUENCE [LARGE SCALE GENOMIC DNA]</scope>
    <source>
        <strain evidence="7 8">TP4</strain>
    </source>
</reference>
<evidence type="ECO:0000256" key="3">
    <source>
        <dbReference type="ARBA" id="ARBA00022801"/>
    </source>
</evidence>
<dbReference type="PANTHER" id="PTHR43248">
    <property type="entry name" value="2-SUCCINYL-6-HYDROXY-2,4-CYCLOHEXADIENE-1-CARBOXYLATE SYNTHASE"/>
    <property type="match status" value="1"/>
</dbReference>
<comment type="similarity">
    <text evidence="1">Belongs to the peptidase S33 family.</text>
</comment>
<dbReference type="PANTHER" id="PTHR43248:SF29">
    <property type="entry name" value="TRIPEPTIDYL AMINOPEPTIDASE"/>
    <property type="match status" value="1"/>
</dbReference>
<organism evidence="7 8">
    <name type="scientific">Trueperella pyogenes</name>
    <dbReference type="NCBI Taxonomy" id="1661"/>
    <lineage>
        <taxon>Bacteria</taxon>
        <taxon>Bacillati</taxon>
        <taxon>Actinomycetota</taxon>
        <taxon>Actinomycetes</taxon>
        <taxon>Actinomycetales</taxon>
        <taxon>Actinomycetaceae</taxon>
        <taxon>Trueperella</taxon>
    </lineage>
</organism>